<name>A0ABQ2W0T0_9ACTN</name>
<organism evidence="2 3">
    <name type="scientific">Streptomyces gelaticus</name>
    <dbReference type="NCBI Taxonomy" id="285446"/>
    <lineage>
        <taxon>Bacteria</taxon>
        <taxon>Bacillati</taxon>
        <taxon>Actinomycetota</taxon>
        <taxon>Actinomycetes</taxon>
        <taxon>Kitasatosporales</taxon>
        <taxon>Streptomycetaceae</taxon>
        <taxon>Streptomyces</taxon>
    </lineage>
</organism>
<feature type="transmembrane region" description="Helical" evidence="1">
    <location>
        <begin position="111"/>
        <end position="129"/>
    </location>
</feature>
<gene>
    <name evidence="2" type="ORF">GCM10015535_32690</name>
</gene>
<evidence type="ECO:0000256" key="1">
    <source>
        <dbReference type="SAM" id="Phobius"/>
    </source>
</evidence>
<accession>A0ABQ2W0T0</accession>
<feature type="transmembrane region" description="Helical" evidence="1">
    <location>
        <begin position="167"/>
        <end position="186"/>
    </location>
</feature>
<proteinExistence type="predicted"/>
<keyword evidence="1" id="KW-0472">Membrane</keyword>
<sequence length="220" mass="23182">MKITSLGLVTGAGFGALTSLTNALSSPYSALGAPWEGTVWASIAKVLSLLVGLGWAWAALAVVVGWLARTWARGAMVAALALIAATAAYYAMDALVRDEPLTLYWPEMLMWWAASVLFGSVLGVVGAAIERPGVTGLLAGLTVPVGGAVQLIALPPRPGVAFARETALAEALIWTALAAGASWAVYRFWVSKPAQHIPSTSRRRSPSRQGVFQKWIKVVR</sequence>
<feature type="transmembrane region" description="Helical" evidence="1">
    <location>
        <begin position="136"/>
        <end position="155"/>
    </location>
</feature>
<dbReference type="EMBL" id="BMTF01000009">
    <property type="protein sequence ID" value="GGV85669.1"/>
    <property type="molecule type" value="Genomic_DNA"/>
</dbReference>
<keyword evidence="3" id="KW-1185">Reference proteome</keyword>
<dbReference type="Proteomes" id="UP000660675">
    <property type="component" value="Unassembled WGS sequence"/>
</dbReference>
<comment type="caution">
    <text evidence="2">The sequence shown here is derived from an EMBL/GenBank/DDBJ whole genome shotgun (WGS) entry which is preliminary data.</text>
</comment>
<feature type="transmembrane region" description="Helical" evidence="1">
    <location>
        <begin position="74"/>
        <end position="91"/>
    </location>
</feature>
<dbReference type="RefSeq" id="WP_189544444.1">
    <property type="nucleotide sequence ID" value="NZ_BMTF01000009.1"/>
</dbReference>
<reference evidence="3" key="1">
    <citation type="journal article" date="2019" name="Int. J. Syst. Evol. Microbiol.">
        <title>The Global Catalogue of Microorganisms (GCM) 10K type strain sequencing project: providing services to taxonomists for standard genome sequencing and annotation.</title>
        <authorList>
            <consortium name="The Broad Institute Genomics Platform"/>
            <consortium name="The Broad Institute Genome Sequencing Center for Infectious Disease"/>
            <person name="Wu L."/>
            <person name="Ma J."/>
        </authorList>
    </citation>
    <scope>NUCLEOTIDE SEQUENCE [LARGE SCALE GENOMIC DNA]</scope>
    <source>
        <strain evidence="3">JCM 4376</strain>
    </source>
</reference>
<evidence type="ECO:0000313" key="2">
    <source>
        <dbReference type="EMBL" id="GGV85669.1"/>
    </source>
</evidence>
<protein>
    <submittedName>
        <fullName evidence="2">Uncharacterized protein</fullName>
    </submittedName>
</protein>
<keyword evidence="1" id="KW-1133">Transmembrane helix</keyword>
<evidence type="ECO:0000313" key="3">
    <source>
        <dbReference type="Proteomes" id="UP000660675"/>
    </source>
</evidence>
<keyword evidence="1" id="KW-0812">Transmembrane</keyword>
<feature type="transmembrane region" description="Helical" evidence="1">
    <location>
        <begin position="42"/>
        <end position="67"/>
    </location>
</feature>